<name>A0A8R1E492_CAEJA</name>
<sequence>GKDVKLDDGGDSDEGEVGGRLDDRRSRQEQPSRYAKKMFECSAR</sequence>
<proteinExistence type="predicted"/>
<keyword evidence="3" id="KW-1185">Reference proteome</keyword>
<evidence type="ECO:0000313" key="3">
    <source>
        <dbReference type="Proteomes" id="UP000005237"/>
    </source>
</evidence>
<feature type="compositionally biased region" description="Basic and acidic residues" evidence="1">
    <location>
        <begin position="17"/>
        <end position="30"/>
    </location>
</feature>
<organism evidence="2 3">
    <name type="scientific">Caenorhabditis japonica</name>
    <dbReference type="NCBI Taxonomy" id="281687"/>
    <lineage>
        <taxon>Eukaryota</taxon>
        <taxon>Metazoa</taxon>
        <taxon>Ecdysozoa</taxon>
        <taxon>Nematoda</taxon>
        <taxon>Chromadorea</taxon>
        <taxon>Rhabditida</taxon>
        <taxon>Rhabditina</taxon>
        <taxon>Rhabditomorpha</taxon>
        <taxon>Rhabditoidea</taxon>
        <taxon>Rhabditidae</taxon>
        <taxon>Peloderinae</taxon>
        <taxon>Caenorhabditis</taxon>
    </lineage>
</organism>
<evidence type="ECO:0000256" key="1">
    <source>
        <dbReference type="SAM" id="MobiDB-lite"/>
    </source>
</evidence>
<reference evidence="2" key="2">
    <citation type="submission" date="2022-06" db="UniProtKB">
        <authorList>
            <consortium name="EnsemblMetazoa"/>
        </authorList>
    </citation>
    <scope>IDENTIFICATION</scope>
    <source>
        <strain evidence="2">DF5081</strain>
    </source>
</reference>
<reference evidence="3" key="1">
    <citation type="submission" date="2010-08" db="EMBL/GenBank/DDBJ databases">
        <authorList>
            <consortium name="Caenorhabditis japonica Sequencing Consortium"/>
            <person name="Wilson R.K."/>
        </authorList>
    </citation>
    <scope>NUCLEOTIDE SEQUENCE [LARGE SCALE GENOMIC DNA]</scope>
    <source>
        <strain evidence="3">DF5081</strain>
    </source>
</reference>
<feature type="region of interest" description="Disordered" evidence="1">
    <location>
        <begin position="1"/>
        <end position="44"/>
    </location>
</feature>
<dbReference type="EnsemblMetazoa" id="CJA18554.1">
    <property type="protein sequence ID" value="CJA18554.1"/>
    <property type="gene ID" value="WBGene00137757"/>
</dbReference>
<protein>
    <submittedName>
        <fullName evidence="2">Uncharacterized protein</fullName>
    </submittedName>
</protein>
<evidence type="ECO:0000313" key="2">
    <source>
        <dbReference type="EnsemblMetazoa" id="CJA18554.1"/>
    </source>
</evidence>
<dbReference type="AlphaFoldDB" id="A0A8R1E492"/>
<accession>A0A8R1E492</accession>
<dbReference type="Proteomes" id="UP000005237">
    <property type="component" value="Unassembled WGS sequence"/>
</dbReference>